<feature type="transmembrane region" description="Helical" evidence="6">
    <location>
        <begin position="184"/>
        <end position="202"/>
    </location>
</feature>
<evidence type="ECO:0000256" key="5">
    <source>
        <dbReference type="ARBA" id="ARBA00023136"/>
    </source>
</evidence>
<evidence type="ECO:0000313" key="7">
    <source>
        <dbReference type="EMBL" id="KAJ5087214.1"/>
    </source>
</evidence>
<feature type="transmembrane region" description="Helical" evidence="6">
    <location>
        <begin position="152"/>
        <end position="172"/>
    </location>
</feature>
<evidence type="ECO:0000256" key="2">
    <source>
        <dbReference type="ARBA" id="ARBA00022448"/>
    </source>
</evidence>
<dbReference type="OrthoDB" id="3257095at2759"/>
<sequence>MATYELKGSASLTGRSGKKHKEARIGRNFGILSIFGFSCTLLGTWEGLLGTFIGPLKNGGSGGTVYAFIFGWVGTAAIFVVLSELTSMAPTAGGQYHWAAMLAPIKYQKFLSYMTGWWAVLGWQTALASSAFLTGTMIQGALILGNSLYNSLPWHGTFIVWATLLCALLVNVVSGKLLPRIETVLLVVHVLGFFGIMIPLTYMSDHKSKEEVFLQFQNGGGFNSQGLSWLVGMTSCAFGFAGGDAAVHMSEEVANASIVIPRALMLSVLVNGCLGFGMLVAVLFCVGNLESALHSRTGYPFMEIFHEATGSLSGSLFMCSIVLVIYCCSLMGLLAAASRQLWSFSRDKGVPGWQWWNQVSSSRGLPIYSIILTVVISGTLALINVGSSVALNDVVSMAVSGLYLSYLMVSILLLYRRVKGNISQYNESEDDVVNVPGAKLVWGSFHCSGIWGTMINVFAIIYIIIVVFFSFWPSEMHPSVDSMNWSVLGIGGSSILAVVYYLAHARHIYRGPVRELSI</sequence>
<evidence type="ECO:0000256" key="4">
    <source>
        <dbReference type="ARBA" id="ARBA00022989"/>
    </source>
</evidence>
<keyword evidence="4 6" id="KW-1133">Transmembrane helix</keyword>
<keyword evidence="8" id="KW-1185">Reference proteome</keyword>
<feature type="transmembrane region" description="Helical" evidence="6">
    <location>
        <begin position="395"/>
        <end position="415"/>
    </location>
</feature>
<feature type="transmembrane region" description="Helical" evidence="6">
    <location>
        <begin position="309"/>
        <end position="336"/>
    </location>
</feature>
<dbReference type="GO" id="GO:0022857">
    <property type="term" value="F:transmembrane transporter activity"/>
    <property type="evidence" value="ECO:0007669"/>
    <property type="project" value="InterPro"/>
</dbReference>
<dbReference type="PANTHER" id="PTHR45649">
    <property type="entry name" value="AMINO-ACID PERMEASE BAT1"/>
    <property type="match status" value="1"/>
</dbReference>
<keyword evidence="2" id="KW-0813">Transport</keyword>
<feature type="transmembrane region" description="Helical" evidence="6">
    <location>
        <begin position="25"/>
        <end position="45"/>
    </location>
</feature>
<reference evidence="7" key="2">
    <citation type="journal article" date="2023" name="IMA Fungus">
        <title>Comparative genomic study of the Penicillium genus elucidates a diverse pangenome and 15 lateral gene transfer events.</title>
        <authorList>
            <person name="Petersen C."/>
            <person name="Sorensen T."/>
            <person name="Nielsen M.R."/>
            <person name="Sondergaard T.E."/>
            <person name="Sorensen J.L."/>
            <person name="Fitzpatrick D.A."/>
            <person name="Frisvad J.C."/>
            <person name="Nielsen K.L."/>
        </authorList>
    </citation>
    <scope>NUCLEOTIDE SEQUENCE</scope>
    <source>
        <strain evidence="7">IBT 30069</strain>
    </source>
</reference>
<feature type="transmembrane region" description="Helical" evidence="6">
    <location>
        <begin position="484"/>
        <end position="503"/>
    </location>
</feature>
<keyword evidence="3 6" id="KW-0812">Transmembrane</keyword>
<dbReference type="Proteomes" id="UP001149165">
    <property type="component" value="Unassembled WGS sequence"/>
</dbReference>
<feature type="transmembrane region" description="Helical" evidence="6">
    <location>
        <begin position="110"/>
        <end position="132"/>
    </location>
</feature>
<comment type="subcellular location">
    <subcellularLocation>
        <location evidence="1">Membrane</location>
        <topology evidence="1">Multi-pass membrane protein</topology>
    </subcellularLocation>
</comment>
<feature type="transmembrane region" description="Helical" evidence="6">
    <location>
        <begin position="65"/>
        <end position="89"/>
    </location>
</feature>
<reference evidence="7" key="1">
    <citation type="submission" date="2022-11" db="EMBL/GenBank/DDBJ databases">
        <authorList>
            <person name="Petersen C."/>
        </authorList>
    </citation>
    <scope>NUCLEOTIDE SEQUENCE</scope>
    <source>
        <strain evidence="7">IBT 30069</strain>
    </source>
</reference>
<evidence type="ECO:0000313" key="8">
    <source>
        <dbReference type="Proteomes" id="UP001149165"/>
    </source>
</evidence>
<feature type="transmembrane region" description="Helical" evidence="6">
    <location>
        <begin position="222"/>
        <end position="242"/>
    </location>
</feature>
<dbReference type="EMBL" id="JAPQKH010000007">
    <property type="protein sequence ID" value="KAJ5087214.1"/>
    <property type="molecule type" value="Genomic_DNA"/>
</dbReference>
<dbReference type="InterPro" id="IPR002293">
    <property type="entry name" value="AA/rel_permease1"/>
</dbReference>
<dbReference type="Pfam" id="PF13520">
    <property type="entry name" value="AA_permease_2"/>
    <property type="match status" value="1"/>
</dbReference>
<evidence type="ECO:0000256" key="1">
    <source>
        <dbReference type="ARBA" id="ARBA00004141"/>
    </source>
</evidence>
<organism evidence="7 8">
    <name type="scientific">Penicillium angulare</name>
    <dbReference type="NCBI Taxonomy" id="116970"/>
    <lineage>
        <taxon>Eukaryota</taxon>
        <taxon>Fungi</taxon>
        <taxon>Dikarya</taxon>
        <taxon>Ascomycota</taxon>
        <taxon>Pezizomycotina</taxon>
        <taxon>Eurotiomycetes</taxon>
        <taxon>Eurotiomycetidae</taxon>
        <taxon>Eurotiales</taxon>
        <taxon>Aspergillaceae</taxon>
        <taxon>Penicillium</taxon>
    </lineage>
</organism>
<protein>
    <submittedName>
        <fullName evidence="7">Amino acid permease</fullName>
    </submittedName>
</protein>
<evidence type="ECO:0000256" key="3">
    <source>
        <dbReference type="ARBA" id="ARBA00022692"/>
    </source>
</evidence>
<feature type="transmembrane region" description="Helical" evidence="6">
    <location>
        <begin position="365"/>
        <end position="383"/>
    </location>
</feature>
<dbReference type="PANTHER" id="PTHR45649:SF25">
    <property type="entry name" value="TRANSPORTER, PUTATIVE (EUROFUNG)-RELATED"/>
    <property type="match status" value="1"/>
</dbReference>
<dbReference type="Gene3D" id="1.20.1740.10">
    <property type="entry name" value="Amino acid/polyamine transporter I"/>
    <property type="match status" value="1"/>
</dbReference>
<name>A0A9W9EST5_9EURO</name>
<dbReference type="AlphaFoldDB" id="A0A9W9EST5"/>
<feature type="transmembrane region" description="Helical" evidence="6">
    <location>
        <begin position="263"/>
        <end position="289"/>
    </location>
</feature>
<feature type="transmembrane region" description="Helical" evidence="6">
    <location>
        <begin position="449"/>
        <end position="472"/>
    </location>
</feature>
<dbReference type="GO" id="GO:0016020">
    <property type="term" value="C:membrane"/>
    <property type="evidence" value="ECO:0007669"/>
    <property type="project" value="UniProtKB-SubCell"/>
</dbReference>
<proteinExistence type="predicted"/>
<accession>A0A9W9EST5</accession>
<gene>
    <name evidence="7" type="ORF">N7456_010830</name>
</gene>
<comment type="caution">
    <text evidence="7">The sequence shown here is derived from an EMBL/GenBank/DDBJ whole genome shotgun (WGS) entry which is preliminary data.</text>
</comment>
<dbReference type="PIRSF" id="PIRSF006060">
    <property type="entry name" value="AA_transporter"/>
    <property type="match status" value="1"/>
</dbReference>
<evidence type="ECO:0000256" key="6">
    <source>
        <dbReference type="SAM" id="Phobius"/>
    </source>
</evidence>
<keyword evidence="5 6" id="KW-0472">Membrane</keyword>